<feature type="transmembrane region" description="Helical" evidence="8">
    <location>
        <begin position="585"/>
        <end position="605"/>
    </location>
</feature>
<proteinExistence type="predicted"/>
<dbReference type="InterPro" id="IPR002110">
    <property type="entry name" value="Ankyrin_rpt"/>
</dbReference>
<evidence type="ECO:0008006" key="11">
    <source>
        <dbReference type="Google" id="ProtNLM"/>
    </source>
</evidence>
<dbReference type="Proteomes" id="UP001162164">
    <property type="component" value="Unassembled WGS sequence"/>
</dbReference>
<evidence type="ECO:0000256" key="6">
    <source>
        <dbReference type="ARBA" id="ARBA00023180"/>
    </source>
</evidence>
<dbReference type="PANTHER" id="PTHR47143:SF1">
    <property type="entry name" value="ION_TRANS DOMAIN-CONTAINING PROTEIN"/>
    <property type="match status" value="1"/>
</dbReference>
<dbReference type="PANTHER" id="PTHR47143">
    <property type="entry name" value="TRANSIENT RECEPTOR POTENTIAL CATION CHANNEL PROTEIN PAINLESS"/>
    <property type="match status" value="1"/>
</dbReference>
<evidence type="ECO:0000313" key="10">
    <source>
        <dbReference type="Proteomes" id="UP001162164"/>
    </source>
</evidence>
<feature type="transmembrane region" description="Helical" evidence="8">
    <location>
        <begin position="551"/>
        <end position="573"/>
    </location>
</feature>
<keyword evidence="6" id="KW-0325">Glycoprotein</keyword>
<accession>A0ABQ9JXZ9</accession>
<evidence type="ECO:0000256" key="3">
    <source>
        <dbReference type="ARBA" id="ARBA00022737"/>
    </source>
</evidence>
<organism evidence="9 10">
    <name type="scientific">Molorchus minor</name>
    <dbReference type="NCBI Taxonomy" id="1323400"/>
    <lineage>
        <taxon>Eukaryota</taxon>
        <taxon>Metazoa</taxon>
        <taxon>Ecdysozoa</taxon>
        <taxon>Arthropoda</taxon>
        <taxon>Hexapoda</taxon>
        <taxon>Insecta</taxon>
        <taxon>Pterygota</taxon>
        <taxon>Neoptera</taxon>
        <taxon>Endopterygota</taxon>
        <taxon>Coleoptera</taxon>
        <taxon>Polyphaga</taxon>
        <taxon>Cucujiformia</taxon>
        <taxon>Chrysomeloidea</taxon>
        <taxon>Cerambycidae</taxon>
        <taxon>Lamiinae</taxon>
        <taxon>Monochamini</taxon>
        <taxon>Molorchus</taxon>
    </lineage>
</organism>
<keyword evidence="4" id="KW-0040">ANK repeat</keyword>
<protein>
    <recommendedName>
        <fullName evidence="11">Ion transport domain-containing protein</fullName>
    </recommendedName>
</protein>
<keyword evidence="8" id="KW-0812">Transmembrane</keyword>
<evidence type="ECO:0000256" key="2">
    <source>
        <dbReference type="ARBA" id="ARBA00022606"/>
    </source>
</evidence>
<evidence type="ECO:0000256" key="4">
    <source>
        <dbReference type="ARBA" id="ARBA00023043"/>
    </source>
</evidence>
<keyword evidence="1" id="KW-0813">Transport</keyword>
<evidence type="ECO:0000256" key="1">
    <source>
        <dbReference type="ARBA" id="ARBA00022448"/>
    </source>
</evidence>
<dbReference type="SMART" id="SM00248">
    <property type="entry name" value="ANK"/>
    <property type="match status" value="5"/>
</dbReference>
<comment type="caution">
    <text evidence="9">The sequence shown here is derived from an EMBL/GenBank/DDBJ whole genome shotgun (WGS) entry which is preliminary data.</text>
</comment>
<dbReference type="Gene3D" id="1.25.40.20">
    <property type="entry name" value="Ankyrin repeat-containing domain"/>
    <property type="match status" value="1"/>
</dbReference>
<keyword evidence="10" id="KW-1185">Reference proteome</keyword>
<keyword evidence="8" id="KW-1133">Transmembrane helix</keyword>
<evidence type="ECO:0000313" key="9">
    <source>
        <dbReference type="EMBL" id="KAJ8982464.1"/>
    </source>
</evidence>
<keyword evidence="5" id="KW-0406">Ion transport</keyword>
<reference evidence="9" key="1">
    <citation type="journal article" date="2023" name="Insect Mol. Biol.">
        <title>Genome sequencing provides insights into the evolution of gene families encoding plant cell wall-degrading enzymes in longhorned beetles.</title>
        <authorList>
            <person name="Shin N.R."/>
            <person name="Okamura Y."/>
            <person name="Kirsch R."/>
            <person name="Pauchet Y."/>
        </authorList>
    </citation>
    <scope>NUCLEOTIDE SEQUENCE</scope>
    <source>
        <strain evidence="9">MMC_N1</strain>
    </source>
</reference>
<gene>
    <name evidence="9" type="ORF">NQ317_000422</name>
</gene>
<keyword evidence="8" id="KW-0472">Membrane</keyword>
<keyword evidence="7" id="KW-0407">Ion channel</keyword>
<dbReference type="InterPro" id="IPR036770">
    <property type="entry name" value="Ankyrin_rpt-contain_sf"/>
</dbReference>
<name>A0ABQ9JXZ9_9CUCU</name>
<evidence type="ECO:0000256" key="5">
    <source>
        <dbReference type="ARBA" id="ARBA00023065"/>
    </source>
</evidence>
<keyword evidence="2" id="KW-0716">Sensory transduction</keyword>
<dbReference type="InterPro" id="IPR052076">
    <property type="entry name" value="TRP_cation_channel"/>
</dbReference>
<evidence type="ECO:0000256" key="7">
    <source>
        <dbReference type="ARBA" id="ARBA00023303"/>
    </source>
</evidence>
<evidence type="ECO:0000256" key="8">
    <source>
        <dbReference type="SAM" id="Phobius"/>
    </source>
</evidence>
<sequence>MRRNRKDLEGNMDGELVGLTVISENHVSTDTNEGDTYSLLEAVLDNKIEEIQYILETSSIELINHKYDQYENKSILIIACVTENVSKETLRTLFTIVKSHSFNLNYVDEEWYKWEPLHYAAKIADPEKLQVLVDILDSVNSLTVFSENSLHVLLEYEESVKPFNAIIYNASQSRDCTILNTEKRNAIRCVQILIDAGVDVNHSNFWNETPICIAARYKYKEIIKILLKTPNIDLDNYSEDGMKVREYLKLHMLQDTLSPSSFLHEDPVKLLFNFLKAGHENAFLQFNNENIKDYVNYTDGDSELNTSGNMIQFCFKKGFFEYVQHDLYNEELGESNTMNTPMLKVFCIKGLVRCIDHLLNNGADTKLVYRKFPETILEAAAVRAILLQHKTSKIRAGDIFQILPKLFEKDHNLNNHSFYRKQVLSLLLNKLLFIKEREVLTSKEISILNSILSQLNLENDDERGDDSENICRILRLGGSLSGKINNTMVIQDLHPDILKNAFGRFFIEDESGSYSETKTLKYLIQDKRKQHLLRHPLLIHFIHNKWLKINYFFYLDLLLYTVFLVSTYLYMICTHSQCKDNFIKLFFYVFLTIYGMKEGCQLFLYRTKYFLDASNCLELIVITSCLVTIFYVNAYSIAISLLFSGQLPIAAKFTIIFGSTKYFLQYASFYFMQFVSFALVFYVIFPFDTEDKTDLKNETVSIFGNIFKSLFYTLILFTGEFNDRVLEPEKFPVFGRIVITVFIFCMTIILNNLLVGLIVADMDEMQREGQLQKQENKTLDISDCSHLNVFDDEDRKYLRDIRNKKTPTYDKNLLKNVYGL</sequence>
<feature type="transmembrane region" description="Helical" evidence="8">
    <location>
        <begin position="663"/>
        <end position="687"/>
    </location>
</feature>
<dbReference type="EMBL" id="JAPWTJ010000122">
    <property type="protein sequence ID" value="KAJ8982464.1"/>
    <property type="molecule type" value="Genomic_DNA"/>
</dbReference>
<feature type="transmembrane region" description="Helical" evidence="8">
    <location>
        <begin position="737"/>
        <end position="760"/>
    </location>
</feature>
<feature type="transmembrane region" description="Helical" evidence="8">
    <location>
        <begin position="617"/>
        <end position="643"/>
    </location>
</feature>
<keyword evidence="3" id="KW-0677">Repeat</keyword>
<dbReference type="SUPFAM" id="SSF48403">
    <property type="entry name" value="Ankyrin repeat"/>
    <property type="match status" value="1"/>
</dbReference>